<dbReference type="InterPro" id="IPR012338">
    <property type="entry name" value="Beta-lactam/transpept-like"/>
</dbReference>
<evidence type="ECO:0000313" key="2">
    <source>
        <dbReference type="EMBL" id="KFX05293.1"/>
    </source>
</evidence>
<name>A0A093UAL5_9GAMM</name>
<sequence>MITPAFPLCTDAPSAHLSAQIQAVVQPALDDRRFFGAVVLVARNGELIHQQAAGWADRENACPMALDAIFRLASVSKPIVSVAALVLVAQGRLDLDEDITRWMPMFQPRLLGGSPARITVRQLLSHTAGLGCLRDAVYSSLEVIR</sequence>
<keyword evidence="4" id="KW-1185">Reference proteome</keyword>
<dbReference type="STRING" id="55207.KP22_11335"/>
<dbReference type="Proteomes" id="UP000032869">
    <property type="component" value="Unassembled WGS sequence"/>
</dbReference>
<dbReference type="InterPro" id="IPR001466">
    <property type="entry name" value="Beta-lactam-related"/>
</dbReference>
<evidence type="ECO:0000259" key="1">
    <source>
        <dbReference type="Pfam" id="PF00144"/>
    </source>
</evidence>
<dbReference type="Pfam" id="PF00144">
    <property type="entry name" value="Beta-lactamase"/>
    <property type="match status" value="1"/>
</dbReference>
<protein>
    <recommendedName>
        <fullName evidence="1">Beta-lactamase-related domain-containing protein</fullName>
    </recommendedName>
</protein>
<proteinExistence type="predicted"/>
<dbReference type="PANTHER" id="PTHR43283:SF3">
    <property type="entry name" value="BETA-LACTAMASE FAMILY PROTEIN (AFU_ORTHOLOGUE AFUA_5G07500)"/>
    <property type="match status" value="1"/>
</dbReference>
<dbReference type="Gene3D" id="3.40.710.10">
    <property type="entry name" value="DD-peptidase/beta-lactamase superfamily"/>
    <property type="match status" value="1"/>
</dbReference>
<evidence type="ECO:0000313" key="4">
    <source>
        <dbReference type="Proteomes" id="UP000032869"/>
    </source>
</evidence>
<dbReference type="EMBL" id="JQHM01000003">
    <property type="protein sequence ID" value="KFX05293.1"/>
    <property type="molecule type" value="Genomic_DNA"/>
</dbReference>
<accession>A0A093UAL5</accession>
<comment type="caution">
    <text evidence="2">The sequence shown here is derived from an EMBL/GenBank/DDBJ whole genome shotgun (WGS) entry which is preliminary data.</text>
</comment>
<dbReference type="eggNOG" id="COG1680">
    <property type="taxonomic scope" value="Bacteria"/>
</dbReference>
<organism evidence="2 5">
    <name type="scientific">Pectobacterium betavasculorum</name>
    <dbReference type="NCBI Taxonomy" id="55207"/>
    <lineage>
        <taxon>Bacteria</taxon>
        <taxon>Pseudomonadati</taxon>
        <taxon>Pseudomonadota</taxon>
        <taxon>Gammaproteobacteria</taxon>
        <taxon>Enterobacterales</taxon>
        <taxon>Pectobacteriaceae</taxon>
        <taxon>Pectobacterium</taxon>
    </lineage>
</organism>
<evidence type="ECO:0000313" key="5">
    <source>
        <dbReference type="Proteomes" id="UP000032874"/>
    </source>
</evidence>
<reference evidence="4 5" key="1">
    <citation type="submission" date="2014-08" db="EMBL/GenBank/DDBJ databases">
        <title>Genome sequences of NCPPB Pectobacterium isolates.</title>
        <authorList>
            <person name="Glover R.H."/>
            <person name="Sapp M."/>
            <person name="Elphinstone J."/>
        </authorList>
    </citation>
    <scope>NUCLEOTIDE SEQUENCE [LARGE SCALE GENOMIC DNA]</scope>
    <source>
        <strain evidence="3 4">NCPPB 2793</strain>
        <strain evidence="2 5">NCPPB 2795</strain>
    </source>
</reference>
<dbReference type="InterPro" id="IPR050789">
    <property type="entry name" value="Diverse_Enzym_Activities"/>
</dbReference>
<dbReference type="Proteomes" id="UP000032874">
    <property type="component" value="Unassembled WGS sequence"/>
</dbReference>
<dbReference type="AlphaFoldDB" id="A0A093UAL5"/>
<feature type="domain" description="Beta-lactamase-related" evidence="1">
    <location>
        <begin position="22"/>
        <end position="130"/>
    </location>
</feature>
<dbReference type="SUPFAM" id="SSF56601">
    <property type="entry name" value="beta-lactamase/transpeptidase-like"/>
    <property type="match status" value="1"/>
</dbReference>
<evidence type="ECO:0000313" key="3">
    <source>
        <dbReference type="EMBL" id="KFX19577.1"/>
    </source>
</evidence>
<gene>
    <name evidence="3" type="ORF">JV35_14260</name>
    <name evidence="2" type="ORF">KP22_11335</name>
</gene>
<dbReference type="EMBL" id="JQHL01000006">
    <property type="protein sequence ID" value="KFX19577.1"/>
    <property type="molecule type" value="Genomic_DNA"/>
</dbReference>
<dbReference type="PANTHER" id="PTHR43283">
    <property type="entry name" value="BETA-LACTAMASE-RELATED"/>
    <property type="match status" value="1"/>
</dbReference>